<reference evidence="1" key="1">
    <citation type="submission" date="2020-10" db="EMBL/GenBank/DDBJ databases">
        <authorList>
            <person name="Kikuchi T."/>
        </authorList>
    </citation>
    <scope>NUCLEOTIDE SEQUENCE</scope>
    <source>
        <strain evidence="1">NKZ352</strain>
    </source>
</reference>
<dbReference type="PANTHER" id="PTHR12890">
    <property type="entry name" value="DREV PROTEIN"/>
    <property type="match status" value="1"/>
</dbReference>
<comment type="caution">
    <text evidence="1">The sequence shown here is derived from an EMBL/GenBank/DDBJ whole genome shotgun (WGS) entry which is preliminary data.</text>
</comment>
<evidence type="ECO:0000313" key="2">
    <source>
        <dbReference type="Proteomes" id="UP000835052"/>
    </source>
</evidence>
<dbReference type="Proteomes" id="UP000835052">
    <property type="component" value="Unassembled WGS sequence"/>
</dbReference>
<dbReference type="Gene3D" id="3.40.50.150">
    <property type="entry name" value="Vaccinia Virus protein VP39"/>
    <property type="match status" value="1"/>
</dbReference>
<sequence>MGADLRSAKLRDMPRWWYSIEKGECQFMHRLFKPSRRNYATLDFIEESSSRACDSGIQLTRNFCGYILSFFLPETCVDGLLGRSRAFLLSSSQFSDFLALEADHTREGKSVLDLGAGDGSITKKMEPFFENVYATETSQKLLEDIRKVALQFLCPVVISIAFPDPERESRSTRPPDSNNSSLKIFGETFEEKVEWLTTKELAPAGFEVTSWTKVPYLKEGDSDDYFYDTESAVLLLRALQENEIDACNDRYFAIGTGDSSDENSEDEEKNFE</sequence>
<dbReference type="SUPFAM" id="SSF53335">
    <property type="entry name" value="S-adenosyl-L-methionine-dependent methyltransferases"/>
    <property type="match status" value="1"/>
</dbReference>
<keyword evidence="2" id="KW-1185">Reference proteome</keyword>
<dbReference type="Pfam" id="PF05219">
    <property type="entry name" value="DREV"/>
    <property type="match status" value="1"/>
</dbReference>
<gene>
    <name evidence="1" type="ORF">CAUJ_LOCUS3308</name>
</gene>
<dbReference type="GO" id="GO:0106370">
    <property type="term" value="F:protein-L-histidine N-pros-methyltransferase activity"/>
    <property type="evidence" value="ECO:0007669"/>
    <property type="project" value="InterPro"/>
</dbReference>
<name>A0A8S1GVS3_9PELO</name>
<dbReference type="OrthoDB" id="199041at2759"/>
<dbReference type="AlphaFoldDB" id="A0A8S1GVS3"/>
<dbReference type="InterPro" id="IPR029063">
    <property type="entry name" value="SAM-dependent_MTases_sf"/>
</dbReference>
<proteinExistence type="predicted"/>
<dbReference type="PANTHER" id="PTHR12890:SF0">
    <property type="entry name" value="PROTEIN-L-HISTIDINE N-PROS-METHYLTRANSFERASE"/>
    <property type="match status" value="1"/>
</dbReference>
<accession>A0A8S1GVS3</accession>
<evidence type="ECO:0000313" key="1">
    <source>
        <dbReference type="EMBL" id="CAD6187389.1"/>
    </source>
</evidence>
<protein>
    <recommendedName>
        <fullName evidence="3">Methyltransferase-like protein 9</fullName>
    </recommendedName>
</protein>
<evidence type="ECO:0008006" key="3">
    <source>
        <dbReference type="Google" id="ProtNLM"/>
    </source>
</evidence>
<organism evidence="1 2">
    <name type="scientific">Caenorhabditis auriculariae</name>
    <dbReference type="NCBI Taxonomy" id="2777116"/>
    <lineage>
        <taxon>Eukaryota</taxon>
        <taxon>Metazoa</taxon>
        <taxon>Ecdysozoa</taxon>
        <taxon>Nematoda</taxon>
        <taxon>Chromadorea</taxon>
        <taxon>Rhabditida</taxon>
        <taxon>Rhabditina</taxon>
        <taxon>Rhabditomorpha</taxon>
        <taxon>Rhabditoidea</taxon>
        <taxon>Rhabditidae</taxon>
        <taxon>Peloderinae</taxon>
        <taxon>Caenorhabditis</taxon>
    </lineage>
</organism>
<dbReference type="EMBL" id="CAJGYM010000006">
    <property type="protein sequence ID" value="CAD6187389.1"/>
    <property type="molecule type" value="Genomic_DNA"/>
</dbReference>
<dbReference type="InterPro" id="IPR007884">
    <property type="entry name" value="METL9"/>
</dbReference>